<evidence type="ECO:0000256" key="1">
    <source>
        <dbReference type="ARBA" id="ARBA00038158"/>
    </source>
</evidence>
<evidence type="ECO:0000313" key="3">
    <source>
        <dbReference type="EMBL" id="POS72393.1"/>
    </source>
</evidence>
<feature type="domain" description="Methyltransferase" evidence="2">
    <location>
        <begin position="46"/>
        <end position="147"/>
    </location>
</feature>
<dbReference type="AlphaFoldDB" id="A0A2P5HQ52"/>
<dbReference type="CDD" id="cd02440">
    <property type="entry name" value="AdoMet_MTases"/>
    <property type="match status" value="1"/>
</dbReference>
<accession>A0A2P5HQ52</accession>
<evidence type="ECO:0000259" key="2">
    <source>
        <dbReference type="Pfam" id="PF13649"/>
    </source>
</evidence>
<keyword evidence="4" id="KW-1185">Reference proteome</keyword>
<dbReference type="Proteomes" id="UP000094444">
    <property type="component" value="Unassembled WGS sequence"/>
</dbReference>
<sequence length="256" mass="28045">MSRLNVADEYNAQASDYETFTVTTPIGRLETELYLTALGDPNGLSVLDLGGGTGLRARQAVERGASLVDVVDISAEMLFVGKEAASTLGVGDRVRWFEADVSQSLRHLDLKDSYDIVQANWVLDYVGTPEVLDRILTTAVKYLRPGGRFICVHVANPKSSILKSNKYGVSYTDLEEIPGGLKYYVNLWGTGPPVKFGGVSLEVLYSGSLAMFKEFGLVDAQVIPVEKTEIVKEDPGFWKDCVEEPIIEFVTALKPN</sequence>
<dbReference type="SUPFAM" id="SSF53335">
    <property type="entry name" value="S-adenosyl-L-methionine-dependent methyltransferases"/>
    <property type="match status" value="1"/>
</dbReference>
<evidence type="ECO:0000313" key="4">
    <source>
        <dbReference type="Proteomes" id="UP000094444"/>
    </source>
</evidence>
<comment type="caution">
    <text evidence="3">The sequence shown here is derived from an EMBL/GenBank/DDBJ whole genome shotgun (WGS) entry which is preliminary data.</text>
</comment>
<organism evidence="3 4">
    <name type="scientific">Diaporthe helianthi</name>
    <dbReference type="NCBI Taxonomy" id="158607"/>
    <lineage>
        <taxon>Eukaryota</taxon>
        <taxon>Fungi</taxon>
        <taxon>Dikarya</taxon>
        <taxon>Ascomycota</taxon>
        <taxon>Pezizomycotina</taxon>
        <taxon>Sordariomycetes</taxon>
        <taxon>Sordariomycetidae</taxon>
        <taxon>Diaporthales</taxon>
        <taxon>Diaporthaceae</taxon>
        <taxon>Diaporthe</taxon>
    </lineage>
</organism>
<reference evidence="3" key="1">
    <citation type="submission" date="2017-09" db="EMBL/GenBank/DDBJ databases">
        <title>Polyketide synthases of a Diaporthe helianthi virulent isolate.</title>
        <authorList>
            <person name="Baroncelli R."/>
        </authorList>
    </citation>
    <scope>NUCLEOTIDE SEQUENCE [LARGE SCALE GENOMIC DNA]</scope>
    <source>
        <strain evidence="3">7/96</strain>
    </source>
</reference>
<dbReference type="InterPro" id="IPR041698">
    <property type="entry name" value="Methyltransf_25"/>
</dbReference>
<name>A0A2P5HQ52_DIAHE</name>
<dbReference type="PANTHER" id="PTHR43591:SF110">
    <property type="entry name" value="RHODANESE DOMAIN-CONTAINING PROTEIN"/>
    <property type="match status" value="1"/>
</dbReference>
<proteinExistence type="inferred from homology"/>
<dbReference type="EMBL" id="MAVT02001009">
    <property type="protein sequence ID" value="POS72393.1"/>
    <property type="molecule type" value="Genomic_DNA"/>
</dbReference>
<protein>
    <recommendedName>
        <fullName evidence="2">Methyltransferase domain-containing protein</fullName>
    </recommendedName>
</protein>
<dbReference type="InterPro" id="IPR029063">
    <property type="entry name" value="SAM-dependent_MTases_sf"/>
</dbReference>
<gene>
    <name evidence="3" type="ORF">DHEL01_v209214</name>
</gene>
<dbReference type="InParanoid" id="A0A2P5HQ52"/>
<dbReference type="Gene3D" id="3.40.50.150">
    <property type="entry name" value="Vaccinia Virus protein VP39"/>
    <property type="match status" value="1"/>
</dbReference>
<comment type="similarity">
    <text evidence="1">Belongs to the methyltransferase superfamily. LaeA methyltransferase family.</text>
</comment>
<dbReference type="Pfam" id="PF13649">
    <property type="entry name" value="Methyltransf_25"/>
    <property type="match status" value="1"/>
</dbReference>
<dbReference type="STRING" id="158607.A0A2P5HQ52"/>
<dbReference type="PANTHER" id="PTHR43591">
    <property type="entry name" value="METHYLTRANSFERASE"/>
    <property type="match status" value="1"/>
</dbReference>
<dbReference type="OrthoDB" id="3647at2759"/>